<accession>A0A2D1QCB1</accession>
<evidence type="ECO:0000313" key="5">
    <source>
        <dbReference type="Proteomes" id="UP000222916"/>
    </source>
</evidence>
<dbReference type="OrthoDB" id="5685843at2"/>
<dbReference type="SUPFAM" id="SSF100950">
    <property type="entry name" value="NagB/RpiA/CoA transferase-like"/>
    <property type="match status" value="1"/>
</dbReference>
<dbReference type="Proteomes" id="UP000222916">
    <property type="component" value="Chromosome"/>
</dbReference>
<sequence length="254" mass="28131">MSIETRRDMLVRYLRENGRTSVKELADYFNITGATVRSDLRFLEQAQLVMRRYGGAEAFNGAALEDRTMDEKTTLNLNIKQRIGAKAASLVQNGESIVLDSGSTTLQMVPWLAEHVGLKLMTNSLHIMNEAAALESSLTLLMPGGTYRKRSASFHGKSAEQAFRDFTFDKLFIGADGFDVEQGITTFNEAYQVSQAMCQSAKKIIVVTDSCKFGQRTPNVVVPIDKIDIIITDPGISDADRQALERQGIEILLV</sequence>
<dbReference type="NCBIfam" id="NF007753">
    <property type="entry name" value="PRK10434.1"/>
    <property type="match status" value="1"/>
</dbReference>
<dbReference type="Gene3D" id="1.10.10.10">
    <property type="entry name" value="Winged helix-like DNA-binding domain superfamily/Winged helix DNA-binding domain"/>
    <property type="match status" value="1"/>
</dbReference>
<dbReference type="SMART" id="SM01134">
    <property type="entry name" value="DeoRC"/>
    <property type="match status" value="1"/>
</dbReference>
<dbReference type="RefSeq" id="WP_034523807.1">
    <property type="nucleotide sequence ID" value="NZ_ARYZ02000025.1"/>
</dbReference>
<dbReference type="CDD" id="cd00090">
    <property type="entry name" value="HTH_ARSR"/>
    <property type="match status" value="1"/>
</dbReference>
<dbReference type="InterPro" id="IPR036390">
    <property type="entry name" value="WH_DNA-bd_sf"/>
</dbReference>
<dbReference type="SUPFAM" id="SSF46785">
    <property type="entry name" value="Winged helix' DNA-binding domain"/>
    <property type="match status" value="1"/>
</dbReference>
<dbReference type="PANTHER" id="PTHR30363:SF57">
    <property type="entry name" value="GLUCITOL OPERON REPRESSOR"/>
    <property type="match status" value="1"/>
</dbReference>
<evidence type="ECO:0000313" key="4">
    <source>
        <dbReference type="EMBL" id="ATP07875.1"/>
    </source>
</evidence>
<dbReference type="AlphaFoldDB" id="A0A2D1QCB1"/>
<protein>
    <submittedName>
        <fullName evidence="4">DeoR family transcription regulator SrlR</fullName>
    </submittedName>
</protein>
<dbReference type="InterPro" id="IPR011991">
    <property type="entry name" value="ArsR-like_HTH"/>
</dbReference>
<dbReference type="InterPro" id="IPR014036">
    <property type="entry name" value="DeoR-like_C"/>
</dbReference>
<gene>
    <name evidence="4" type="primary">srlR</name>
    <name evidence="4" type="ORF">Asalp_06270</name>
</gene>
<evidence type="ECO:0000256" key="1">
    <source>
        <dbReference type="ARBA" id="ARBA00023015"/>
    </source>
</evidence>
<feature type="domain" description="HTH deoR-type" evidence="3">
    <location>
        <begin position="3"/>
        <end position="58"/>
    </location>
</feature>
<dbReference type="GO" id="GO:0003700">
    <property type="term" value="F:DNA-binding transcription factor activity"/>
    <property type="evidence" value="ECO:0007669"/>
    <property type="project" value="InterPro"/>
</dbReference>
<name>A0A2D1QCB1_AERSA</name>
<dbReference type="SMART" id="SM00420">
    <property type="entry name" value="HTH_DEOR"/>
    <property type="match status" value="1"/>
</dbReference>
<dbReference type="Pfam" id="PF00455">
    <property type="entry name" value="DeoRC"/>
    <property type="match status" value="1"/>
</dbReference>
<dbReference type="Pfam" id="PF08220">
    <property type="entry name" value="HTH_DeoR"/>
    <property type="match status" value="1"/>
</dbReference>
<evidence type="ECO:0000256" key="2">
    <source>
        <dbReference type="ARBA" id="ARBA00023163"/>
    </source>
</evidence>
<dbReference type="EMBL" id="CP022426">
    <property type="protein sequence ID" value="ATP07875.1"/>
    <property type="molecule type" value="Genomic_DNA"/>
</dbReference>
<keyword evidence="2" id="KW-0804">Transcription</keyword>
<dbReference type="PROSITE" id="PS51000">
    <property type="entry name" value="HTH_DEOR_2"/>
    <property type="match status" value="1"/>
</dbReference>
<proteinExistence type="predicted"/>
<dbReference type="InterPro" id="IPR050313">
    <property type="entry name" value="Carb_Metab_HTH_regulators"/>
</dbReference>
<dbReference type="InterPro" id="IPR037171">
    <property type="entry name" value="NagB/RpiA_transferase-like"/>
</dbReference>
<dbReference type="Gene3D" id="3.40.50.1360">
    <property type="match status" value="1"/>
</dbReference>
<dbReference type="InterPro" id="IPR036388">
    <property type="entry name" value="WH-like_DNA-bd_sf"/>
</dbReference>
<dbReference type="PANTHER" id="PTHR30363">
    <property type="entry name" value="HTH-TYPE TRANSCRIPTIONAL REGULATOR SRLR-RELATED"/>
    <property type="match status" value="1"/>
</dbReference>
<reference evidence="5" key="1">
    <citation type="journal article" date="2018" name="BMC Genomics">
        <title>The complete and fully assembled genome sequence of Aeromonas salmonicida subsp. pectinolytica and its comparative analysis with other Aeromonas species: investigation of the mobilome in environmental and pathogenic strains.</title>
        <authorList>
            <person name="Pfeiffer F."/>
            <person name="Zamora-Lagos M.A."/>
            <person name="Blettinger M."/>
            <person name="Yeroslaviz A."/>
            <person name="Dahl A."/>
            <person name="Gruber S."/>
            <person name="Habermann B.H."/>
        </authorList>
    </citation>
    <scope>NUCLEOTIDE SEQUENCE [LARGE SCALE GENOMIC DNA]</scope>
    <source>
        <strain evidence="5">34mel</strain>
    </source>
</reference>
<evidence type="ECO:0000259" key="3">
    <source>
        <dbReference type="PROSITE" id="PS51000"/>
    </source>
</evidence>
<dbReference type="InterPro" id="IPR001034">
    <property type="entry name" value="DeoR_HTH"/>
</dbReference>
<organism evidence="4 5">
    <name type="scientific">Aeromonas salmonicida subsp. pectinolytica 34mel</name>
    <dbReference type="NCBI Taxonomy" id="1324960"/>
    <lineage>
        <taxon>Bacteria</taxon>
        <taxon>Pseudomonadati</taxon>
        <taxon>Pseudomonadota</taxon>
        <taxon>Gammaproteobacteria</taxon>
        <taxon>Aeromonadales</taxon>
        <taxon>Aeromonadaceae</taxon>
        <taxon>Aeromonas</taxon>
    </lineage>
</organism>
<keyword evidence="1" id="KW-0805">Transcription regulation</keyword>